<keyword evidence="2 8" id="KW-0813">Transport</keyword>
<keyword evidence="5 9" id="KW-0732">Signal</keyword>
<comment type="similarity">
    <text evidence="8">Belongs to the TonB-dependent receptor family.</text>
</comment>
<dbReference type="PANTHER" id="PTHR30069:SF29">
    <property type="entry name" value="HEMOGLOBIN AND HEMOGLOBIN-HAPTOGLOBIN-BINDING PROTEIN 1-RELATED"/>
    <property type="match status" value="1"/>
</dbReference>
<dbReference type="GO" id="GO:0015344">
    <property type="term" value="F:siderophore uptake transmembrane transporter activity"/>
    <property type="evidence" value="ECO:0007669"/>
    <property type="project" value="TreeGrafter"/>
</dbReference>
<evidence type="ECO:0000256" key="5">
    <source>
        <dbReference type="ARBA" id="ARBA00022729"/>
    </source>
</evidence>
<evidence type="ECO:0000256" key="7">
    <source>
        <dbReference type="ARBA" id="ARBA00023237"/>
    </source>
</evidence>
<dbReference type="GO" id="GO:0009279">
    <property type="term" value="C:cell outer membrane"/>
    <property type="evidence" value="ECO:0007669"/>
    <property type="project" value="UniProtKB-SubCell"/>
</dbReference>
<keyword evidence="11" id="KW-0675">Receptor</keyword>
<dbReference type="SUPFAM" id="SSF56935">
    <property type="entry name" value="Porins"/>
    <property type="match status" value="1"/>
</dbReference>
<dbReference type="PANTHER" id="PTHR30069">
    <property type="entry name" value="TONB-DEPENDENT OUTER MEMBRANE RECEPTOR"/>
    <property type="match status" value="1"/>
</dbReference>
<dbReference type="GO" id="GO:0044718">
    <property type="term" value="P:siderophore transmembrane transport"/>
    <property type="evidence" value="ECO:0007669"/>
    <property type="project" value="TreeGrafter"/>
</dbReference>
<comment type="caution">
    <text evidence="11">The sequence shown here is derived from an EMBL/GenBank/DDBJ whole genome shotgun (WGS) entry which is preliminary data.</text>
</comment>
<dbReference type="InterPro" id="IPR012910">
    <property type="entry name" value="Plug_dom"/>
</dbReference>
<organism evidence="11">
    <name type="scientific">Parabacteroides goldsteinii</name>
    <dbReference type="NCBI Taxonomy" id="328812"/>
    <lineage>
        <taxon>Bacteria</taxon>
        <taxon>Pseudomonadati</taxon>
        <taxon>Bacteroidota</taxon>
        <taxon>Bacteroidia</taxon>
        <taxon>Bacteroidales</taxon>
        <taxon>Tannerellaceae</taxon>
        <taxon>Parabacteroides</taxon>
    </lineage>
</organism>
<dbReference type="InterPro" id="IPR037066">
    <property type="entry name" value="Plug_dom_sf"/>
</dbReference>
<dbReference type="PROSITE" id="PS52016">
    <property type="entry name" value="TONB_DEPENDENT_REC_3"/>
    <property type="match status" value="1"/>
</dbReference>
<evidence type="ECO:0000256" key="4">
    <source>
        <dbReference type="ARBA" id="ARBA00022692"/>
    </source>
</evidence>
<keyword evidence="4 8" id="KW-0812">Transmembrane</keyword>
<feature type="chain" id="PRO_5026325887" evidence="9">
    <location>
        <begin position="25"/>
        <end position="874"/>
    </location>
</feature>
<evidence type="ECO:0000256" key="9">
    <source>
        <dbReference type="SAM" id="SignalP"/>
    </source>
</evidence>
<evidence type="ECO:0000256" key="6">
    <source>
        <dbReference type="ARBA" id="ARBA00023136"/>
    </source>
</evidence>
<proteinExistence type="inferred from homology"/>
<dbReference type="InterPro" id="IPR036942">
    <property type="entry name" value="Beta-barrel_TonB_sf"/>
</dbReference>
<evidence type="ECO:0000256" key="1">
    <source>
        <dbReference type="ARBA" id="ARBA00004571"/>
    </source>
</evidence>
<feature type="signal peptide" evidence="9">
    <location>
        <begin position="1"/>
        <end position="24"/>
    </location>
</feature>
<protein>
    <submittedName>
        <fullName evidence="11">TonB-dependent receptor plug domain-containing protein</fullName>
    </submittedName>
</protein>
<evidence type="ECO:0000256" key="2">
    <source>
        <dbReference type="ARBA" id="ARBA00022448"/>
    </source>
</evidence>
<dbReference type="Pfam" id="PF07715">
    <property type="entry name" value="Plug"/>
    <property type="match status" value="1"/>
</dbReference>
<dbReference type="Gene3D" id="2.170.130.10">
    <property type="entry name" value="TonB-dependent receptor, plug domain"/>
    <property type="match status" value="1"/>
</dbReference>
<gene>
    <name evidence="11" type="ORF">GKE01_21890</name>
</gene>
<dbReference type="EMBL" id="WKLP01000041">
    <property type="protein sequence ID" value="MRY14088.1"/>
    <property type="molecule type" value="Genomic_DNA"/>
</dbReference>
<evidence type="ECO:0000256" key="8">
    <source>
        <dbReference type="PROSITE-ProRule" id="PRU01360"/>
    </source>
</evidence>
<feature type="domain" description="TonB-dependent receptor plug" evidence="10">
    <location>
        <begin position="50"/>
        <end position="175"/>
    </location>
</feature>
<accession>A0A6G1ZJZ0</accession>
<keyword evidence="6 8" id="KW-0472">Membrane</keyword>
<evidence type="ECO:0000259" key="10">
    <source>
        <dbReference type="Pfam" id="PF07715"/>
    </source>
</evidence>
<dbReference type="AlphaFoldDB" id="A0A6G1ZJZ0"/>
<reference evidence="11" key="1">
    <citation type="journal article" date="2019" name="Nat. Med.">
        <title>A library of human gut bacterial isolates paired with longitudinal multiomics data enables mechanistic microbiome research.</title>
        <authorList>
            <person name="Poyet M."/>
            <person name="Groussin M."/>
            <person name="Gibbons S.M."/>
            <person name="Avila-Pacheco J."/>
            <person name="Jiang X."/>
            <person name="Kearney S.M."/>
            <person name="Perrotta A.R."/>
            <person name="Berdy B."/>
            <person name="Zhao S."/>
            <person name="Lieberman T.D."/>
            <person name="Swanson P.K."/>
            <person name="Smith M."/>
            <person name="Roesemann S."/>
            <person name="Alexander J.E."/>
            <person name="Rich S.A."/>
            <person name="Livny J."/>
            <person name="Vlamakis H."/>
            <person name="Clish C."/>
            <person name="Bullock K."/>
            <person name="Deik A."/>
            <person name="Scott J."/>
            <person name="Pierce K.A."/>
            <person name="Xavier R.J."/>
            <person name="Alm E.J."/>
        </authorList>
    </citation>
    <scope>NUCLEOTIDE SEQUENCE</scope>
    <source>
        <strain evidence="11">BIOML-A4</strain>
    </source>
</reference>
<dbReference type="Gene3D" id="2.40.170.20">
    <property type="entry name" value="TonB-dependent receptor, beta-barrel domain"/>
    <property type="match status" value="1"/>
</dbReference>
<keyword evidence="3 8" id="KW-1134">Transmembrane beta strand</keyword>
<evidence type="ECO:0000313" key="11">
    <source>
        <dbReference type="EMBL" id="MRY14088.1"/>
    </source>
</evidence>
<name>A0A6G1ZJZ0_9BACT</name>
<dbReference type="InterPro" id="IPR039426">
    <property type="entry name" value="TonB-dep_rcpt-like"/>
</dbReference>
<dbReference type="RefSeq" id="WP_010803146.1">
    <property type="nucleotide sequence ID" value="NZ_CAJSYT010000003.1"/>
</dbReference>
<evidence type="ECO:0000256" key="3">
    <source>
        <dbReference type="ARBA" id="ARBA00022452"/>
    </source>
</evidence>
<sequence>MSKICCTKALGVLFFIFCSLIINGQEQLAPSDTLRNVRLREVVVTATQPDAPGTSSLIGQDAIRHIQATDLSDLSQLLPGVLTRNPDLNSPAVFTIRSATYENTTNALGTAILVDGMRMNNNMNMQQLGLEGQGSLFNSSVLSGFDVRSISPASIESVEVIRGVPSARYGDATSGIVLVNSKAGVQPYAVGLRFTATEKLASISKGMEIGTHGGILHLGADYALSSQDPRLPEQTFQRVGVQIAHAKDFETATLRTNLRGYWIQDKGGGGRNTIDGEYQKAFNRGFSFSANGRWDLNKSWISNLEYHAGLTYSCQKNKSSTYYSGTQQVTTYTRLPGEQAGVFLAPNYFSDLSVEGKPLSADASLTANLRNTLYNNVYNHFMAGVEIGTEGNRGEGIRFDPLRPTLEMLRMRTRSFSSIPFVHQYTAFTEDKVTFHSGKMRTELQLGVRLTKLQTKALHYAPAADPRINVRQILVERKDDAMLKHLSIRAGWGLMHKMPVLAYLYPDKSYTDQNCFTYNDIENGERLTVMHTFVTSRTFNPDLRLPVNRKFELGLNLRLGQMTADVVWFREHLRNGFSTTEQAEPFTYRRYDQLIGRGEHPELTSDGIVNNGKPLSYTTHATFATYTSPENGIEQLKQGIEYTLDVGHWNSLHTSLLISGSYLNLHEKNTALSAIYPQADFNGKSYPYVGIYESDHFASNLRIWKQFNTRFQFITQLPRIGLITTLTLQAVWMDKQRRSMESNYNNPVYLVDDNGNRIDGDPMTDTEHHKHLNPVYYMDSEGVQHPFTPEMANDKRFADLVLDAGTETRYQEDSFGPYFLLNLRVTKNIGRYVSVAFCANNFTQSNPKKYTRSTQQYTIQNPGLYYGAEMTIRF</sequence>
<comment type="subcellular location">
    <subcellularLocation>
        <location evidence="1 8">Cell outer membrane</location>
        <topology evidence="1 8">Multi-pass membrane protein</topology>
    </subcellularLocation>
</comment>
<keyword evidence="7 8" id="KW-0998">Cell outer membrane</keyword>